<keyword evidence="3" id="KW-1185">Reference proteome</keyword>
<feature type="region of interest" description="Disordered" evidence="1">
    <location>
        <begin position="73"/>
        <end position="101"/>
    </location>
</feature>
<dbReference type="Proteomes" id="UP000294003">
    <property type="component" value="Unassembled WGS sequence"/>
</dbReference>
<evidence type="ECO:0000256" key="1">
    <source>
        <dbReference type="SAM" id="MobiDB-lite"/>
    </source>
</evidence>
<proteinExistence type="predicted"/>
<name>A0ABY0HGT3_9PEZI</name>
<sequence length="151" mass="15570">MELMDSKLQDRDHDGSAISAPSANAAASPGNAETVGPAKPPFYGRPFRARSSWNGGSTGIFAEDEHLKDASPLRALNKAARPGTWSPPAPAAVLARSSPVTPAGACSEAVRREAAAASRNAASVKVKGGRAATTGLLKHIANPRALLEDYD</sequence>
<feature type="region of interest" description="Disordered" evidence="1">
    <location>
        <begin position="1"/>
        <end position="60"/>
    </location>
</feature>
<evidence type="ECO:0000313" key="2">
    <source>
        <dbReference type="EMBL" id="RYO93137.1"/>
    </source>
</evidence>
<accession>A0ABY0HGT3</accession>
<organism evidence="2 3">
    <name type="scientific">Monosporascus cannonballus</name>
    <dbReference type="NCBI Taxonomy" id="155416"/>
    <lineage>
        <taxon>Eukaryota</taxon>
        <taxon>Fungi</taxon>
        <taxon>Dikarya</taxon>
        <taxon>Ascomycota</taxon>
        <taxon>Pezizomycotina</taxon>
        <taxon>Sordariomycetes</taxon>
        <taxon>Xylariomycetidae</taxon>
        <taxon>Xylariales</taxon>
        <taxon>Xylariales incertae sedis</taxon>
        <taxon>Monosporascus</taxon>
    </lineage>
</organism>
<protein>
    <submittedName>
        <fullName evidence="2">Uncharacterized protein</fullName>
    </submittedName>
</protein>
<dbReference type="EMBL" id="QJNS01000020">
    <property type="protein sequence ID" value="RYO93137.1"/>
    <property type="molecule type" value="Genomic_DNA"/>
</dbReference>
<evidence type="ECO:0000313" key="3">
    <source>
        <dbReference type="Proteomes" id="UP000294003"/>
    </source>
</evidence>
<feature type="compositionally biased region" description="Low complexity" evidence="1">
    <location>
        <begin position="16"/>
        <end position="32"/>
    </location>
</feature>
<gene>
    <name evidence="2" type="ORF">DL762_001264</name>
</gene>
<reference evidence="2 3" key="1">
    <citation type="submission" date="2018-06" db="EMBL/GenBank/DDBJ databases">
        <title>Complete Genomes of Monosporascus.</title>
        <authorList>
            <person name="Robinson A.J."/>
            <person name="Natvig D.O."/>
        </authorList>
    </citation>
    <scope>NUCLEOTIDE SEQUENCE [LARGE SCALE GENOMIC DNA]</scope>
    <source>
        <strain evidence="2 3">CBS 609.92</strain>
    </source>
</reference>
<comment type="caution">
    <text evidence="2">The sequence shown here is derived from an EMBL/GenBank/DDBJ whole genome shotgun (WGS) entry which is preliminary data.</text>
</comment>
<feature type="compositionally biased region" description="Basic and acidic residues" evidence="1">
    <location>
        <begin position="1"/>
        <end position="15"/>
    </location>
</feature>